<dbReference type="GO" id="GO:0046872">
    <property type="term" value="F:metal ion binding"/>
    <property type="evidence" value="ECO:0007669"/>
    <property type="project" value="UniProtKB-KW"/>
</dbReference>
<sequence>MKVVHYTEVPAENPGGETQGVTVRWAISQSDGAPNFYMRIFEIAPGGYSPLHRHAWEHEIYFLSGEGEVIREDGSDPVRPGTAVFVPGEELHQFRNRGEQLLRFICVIPSSGA</sequence>
<keyword evidence="1" id="KW-0479">Metal-binding</keyword>
<dbReference type="CDD" id="cd02222">
    <property type="entry name" value="cupin_TM1459-like"/>
    <property type="match status" value="1"/>
</dbReference>
<comment type="caution">
    <text evidence="3">The sequence shown here is derived from an EMBL/GenBank/DDBJ whole genome shotgun (WGS) entry which is preliminary data.</text>
</comment>
<proteinExistence type="predicted"/>
<evidence type="ECO:0000313" key="4">
    <source>
        <dbReference type="Proteomes" id="UP000177876"/>
    </source>
</evidence>
<reference evidence="3 4" key="1">
    <citation type="journal article" date="2016" name="Nat. Commun.">
        <title>Thousands of microbial genomes shed light on interconnected biogeochemical processes in an aquifer system.</title>
        <authorList>
            <person name="Anantharaman K."/>
            <person name="Brown C.T."/>
            <person name="Hug L.A."/>
            <person name="Sharon I."/>
            <person name="Castelle C.J."/>
            <person name="Probst A.J."/>
            <person name="Thomas B.C."/>
            <person name="Singh A."/>
            <person name="Wilkins M.J."/>
            <person name="Karaoz U."/>
            <person name="Brodie E.L."/>
            <person name="Williams K.H."/>
            <person name="Hubbard S.S."/>
            <person name="Banfield J.F."/>
        </authorList>
    </citation>
    <scope>NUCLEOTIDE SEQUENCE [LARGE SCALE GENOMIC DNA]</scope>
</reference>
<feature type="domain" description="Cupin type-2" evidence="2">
    <location>
        <begin position="40"/>
        <end position="107"/>
    </location>
</feature>
<dbReference type="InterPro" id="IPR051610">
    <property type="entry name" value="GPI/OXD"/>
</dbReference>
<protein>
    <recommendedName>
        <fullName evidence="2">Cupin type-2 domain-containing protein</fullName>
    </recommendedName>
</protein>
<dbReference type="Pfam" id="PF07883">
    <property type="entry name" value="Cupin_2"/>
    <property type="match status" value="1"/>
</dbReference>
<name>A0A1F2WNY8_9ACTN</name>
<dbReference type="AlphaFoldDB" id="A0A1F2WNY8"/>
<dbReference type="PANTHER" id="PTHR35848:SF6">
    <property type="entry name" value="CUPIN TYPE-2 DOMAIN-CONTAINING PROTEIN"/>
    <property type="match status" value="1"/>
</dbReference>
<dbReference type="STRING" id="1797197.A2Y75_02845"/>
<evidence type="ECO:0000256" key="1">
    <source>
        <dbReference type="ARBA" id="ARBA00022723"/>
    </source>
</evidence>
<gene>
    <name evidence="3" type="ORF">A2Y75_02845</name>
</gene>
<dbReference type="InterPro" id="IPR014710">
    <property type="entry name" value="RmlC-like_jellyroll"/>
</dbReference>
<dbReference type="EMBL" id="MELK01000022">
    <property type="protein sequence ID" value="OFW58530.1"/>
    <property type="molecule type" value="Genomic_DNA"/>
</dbReference>
<dbReference type="PANTHER" id="PTHR35848">
    <property type="entry name" value="OXALATE-BINDING PROTEIN"/>
    <property type="match status" value="1"/>
</dbReference>
<dbReference type="InterPro" id="IPR011051">
    <property type="entry name" value="RmlC_Cupin_sf"/>
</dbReference>
<evidence type="ECO:0000259" key="2">
    <source>
        <dbReference type="Pfam" id="PF07883"/>
    </source>
</evidence>
<dbReference type="Proteomes" id="UP000177876">
    <property type="component" value="Unassembled WGS sequence"/>
</dbReference>
<dbReference type="InterPro" id="IPR013096">
    <property type="entry name" value="Cupin_2"/>
</dbReference>
<organism evidence="3 4">
    <name type="scientific">Candidatus Solincola sediminis</name>
    <dbReference type="NCBI Taxonomy" id="1797199"/>
    <lineage>
        <taxon>Bacteria</taxon>
        <taxon>Bacillati</taxon>
        <taxon>Actinomycetota</taxon>
        <taxon>Candidatus Geothermincolia</taxon>
        <taxon>Candidatus Geothermincolales</taxon>
        <taxon>Candidatus Geothermincolaceae</taxon>
        <taxon>Candidatus Solincola</taxon>
    </lineage>
</organism>
<evidence type="ECO:0000313" key="3">
    <source>
        <dbReference type="EMBL" id="OFW58530.1"/>
    </source>
</evidence>
<dbReference type="Gene3D" id="2.60.120.10">
    <property type="entry name" value="Jelly Rolls"/>
    <property type="match status" value="1"/>
</dbReference>
<accession>A0A1F2WNY8</accession>
<dbReference type="SUPFAM" id="SSF51182">
    <property type="entry name" value="RmlC-like cupins"/>
    <property type="match status" value="1"/>
</dbReference>